<dbReference type="GO" id="GO:0020037">
    <property type="term" value="F:heme binding"/>
    <property type="evidence" value="ECO:0007669"/>
    <property type="project" value="InterPro"/>
</dbReference>
<dbReference type="PRINTS" id="PR00359">
    <property type="entry name" value="BP450"/>
</dbReference>
<dbReference type="PRINTS" id="PR00385">
    <property type="entry name" value="P450"/>
</dbReference>
<dbReference type="GO" id="GO:0016705">
    <property type="term" value="F:oxidoreductase activity, acting on paired donors, with incorporation or reduction of molecular oxygen"/>
    <property type="evidence" value="ECO:0007669"/>
    <property type="project" value="InterPro"/>
</dbReference>
<feature type="region of interest" description="Disordered" evidence="3">
    <location>
        <begin position="1"/>
        <end position="21"/>
    </location>
</feature>
<dbReference type="GO" id="GO:0005506">
    <property type="term" value="F:iron ion binding"/>
    <property type="evidence" value="ECO:0007669"/>
    <property type="project" value="InterPro"/>
</dbReference>
<evidence type="ECO:0000256" key="1">
    <source>
        <dbReference type="ARBA" id="ARBA00010617"/>
    </source>
</evidence>
<keyword evidence="2" id="KW-0503">Monooxygenase</keyword>
<keyword evidence="2" id="KW-0349">Heme</keyword>
<keyword evidence="2" id="KW-0479">Metal-binding</keyword>
<dbReference type="PANTHER" id="PTHR46696:SF1">
    <property type="entry name" value="CYTOCHROME P450 YJIB-RELATED"/>
    <property type="match status" value="1"/>
</dbReference>
<protein>
    <submittedName>
        <fullName evidence="4">Cytochrome P450</fullName>
    </submittedName>
</protein>
<keyword evidence="2" id="KW-0560">Oxidoreductase</keyword>
<keyword evidence="2" id="KW-0408">Iron</keyword>
<dbReference type="CDD" id="cd11037">
    <property type="entry name" value="CYP199A2-like"/>
    <property type="match status" value="1"/>
</dbReference>
<organism evidence="4 5">
    <name type="scientific">Sphingomonas tagetis</name>
    <dbReference type="NCBI Taxonomy" id="2949092"/>
    <lineage>
        <taxon>Bacteria</taxon>
        <taxon>Pseudomonadati</taxon>
        <taxon>Pseudomonadota</taxon>
        <taxon>Alphaproteobacteria</taxon>
        <taxon>Sphingomonadales</taxon>
        <taxon>Sphingomonadaceae</taxon>
        <taxon>Sphingomonas</taxon>
    </lineage>
</organism>
<reference evidence="4" key="1">
    <citation type="submission" date="2022-05" db="EMBL/GenBank/DDBJ databases">
        <title>Sphingomonas sp. strain MG17 Genome sequencing and assembly.</title>
        <authorList>
            <person name="Kim I."/>
        </authorList>
    </citation>
    <scope>NUCLEOTIDE SEQUENCE</scope>
    <source>
        <strain evidence="4">MG17</strain>
    </source>
</reference>
<dbReference type="AlphaFoldDB" id="A0A9X2KLA2"/>
<comment type="similarity">
    <text evidence="1 2">Belongs to the cytochrome P450 family.</text>
</comment>
<keyword evidence="5" id="KW-1185">Reference proteome</keyword>
<dbReference type="PANTHER" id="PTHR46696">
    <property type="entry name" value="P450, PUTATIVE (EUROFUNG)-RELATED"/>
    <property type="match status" value="1"/>
</dbReference>
<dbReference type="PROSITE" id="PS00086">
    <property type="entry name" value="CYTOCHROME_P450"/>
    <property type="match status" value="1"/>
</dbReference>
<evidence type="ECO:0000256" key="2">
    <source>
        <dbReference type="RuleBase" id="RU000461"/>
    </source>
</evidence>
<name>A0A9X2KLA2_9SPHN</name>
<dbReference type="Proteomes" id="UP001139451">
    <property type="component" value="Unassembled WGS sequence"/>
</dbReference>
<evidence type="ECO:0000313" key="4">
    <source>
        <dbReference type="EMBL" id="MCP3730570.1"/>
    </source>
</evidence>
<sequence length="414" mass="45579">MDSGAELFDQATPHGSQPPTVPVFGVDPYADDFLTDPYADYEAFRDAGPVIRLSRYNAYAVARHEQVQAVLTQPDIFCSSAGIGLTNFKKEKSWRTPSIILEADPPDHGPKRRILTRILSPAALKKLREEFERQAAFFVDRMIEKGTCDGIKDLAEAYPLKVFADAVGIPAEGREHLLPYGDLVFNAFGPINERFEKRMASAGATMEWIKTICSREALTPDGFGSQLYAAADAGDLTEDEAALLVRTMLSAGLDTTIFTLGNAVVALARHPEQWALLRDDPSLARAALEEVMRYESTFQSFYRTTTQPTELAGVRIEAEQKIWVGIASANRDPRRWEDPTRFDILRRASGNLAFGTGIHGCVGQMIARMEGEIVLRTLAERVAELVPAGPPTIHFNNTVRGFSAMPLTVTAKAS</sequence>
<dbReference type="Gene3D" id="1.10.630.10">
    <property type="entry name" value="Cytochrome P450"/>
    <property type="match status" value="1"/>
</dbReference>
<dbReference type="Pfam" id="PF00067">
    <property type="entry name" value="p450"/>
    <property type="match status" value="1"/>
</dbReference>
<proteinExistence type="inferred from homology"/>
<accession>A0A9X2KLA2</accession>
<evidence type="ECO:0000256" key="3">
    <source>
        <dbReference type="SAM" id="MobiDB-lite"/>
    </source>
</evidence>
<dbReference type="InterPro" id="IPR002397">
    <property type="entry name" value="Cyt_P450_B"/>
</dbReference>
<dbReference type="GO" id="GO:0004497">
    <property type="term" value="F:monooxygenase activity"/>
    <property type="evidence" value="ECO:0007669"/>
    <property type="project" value="UniProtKB-KW"/>
</dbReference>
<dbReference type="InterPro" id="IPR001128">
    <property type="entry name" value="Cyt_P450"/>
</dbReference>
<dbReference type="EMBL" id="JAMLDX010000005">
    <property type="protein sequence ID" value="MCP3730570.1"/>
    <property type="molecule type" value="Genomic_DNA"/>
</dbReference>
<dbReference type="SUPFAM" id="SSF48264">
    <property type="entry name" value="Cytochrome P450"/>
    <property type="match status" value="1"/>
</dbReference>
<dbReference type="InterPro" id="IPR017972">
    <property type="entry name" value="Cyt_P450_CS"/>
</dbReference>
<gene>
    <name evidence="4" type="ORF">M9978_09040</name>
</gene>
<dbReference type="InterPro" id="IPR036396">
    <property type="entry name" value="Cyt_P450_sf"/>
</dbReference>
<comment type="caution">
    <text evidence="4">The sequence shown here is derived from an EMBL/GenBank/DDBJ whole genome shotgun (WGS) entry which is preliminary data.</text>
</comment>
<evidence type="ECO:0000313" key="5">
    <source>
        <dbReference type="Proteomes" id="UP001139451"/>
    </source>
</evidence>